<feature type="transmembrane region" description="Helical" evidence="7">
    <location>
        <begin position="206"/>
        <end position="224"/>
    </location>
</feature>
<keyword evidence="7" id="KW-0256">Endoplasmic reticulum</keyword>
<dbReference type="Pfam" id="PF04080">
    <property type="entry name" value="Per1"/>
    <property type="match status" value="1"/>
</dbReference>
<dbReference type="EMBL" id="KL142370">
    <property type="protein sequence ID" value="KDR81958.1"/>
    <property type="molecule type" value="Genomic_DNA"/>
</dbReference>
<dbReference type="InterPro" id="IPR007217">
    <property type="entry name" value="Per1-like"/>
</dbReference>
<keyword evidence="4 7" id="KW-0732">Signal</keyword>
<protein>
    <recommendedName>
        <fullName evidence="7">Post-GPI attachment to proteins factor 3</fullName>
    </recommendedName>
</protein>
<comment type="subcellular location">
    <subcellularLocation>
        <location evidence="1">Endomembrane system</location>
        <topology evidence="1">Multi-pass membrane protein</topology>
    </subcellularLocation>
    <subcellularLocation>
        <location evidence="7">Endoplasmic reticulum membrane</location>
        <topology evidence="7">Multi-pass membrane protein</topology>
    </subcellularLocation>
</comment>
<evidence type="ECO:0000256" key="7">
    <source>
        <dbReference type="RuleBase" id="RU365066"/>
    </source>
</evidence>
<feature type="transmembrane region" description="Helical" evidence="7">
    <location>
        <begin position="164"/>
        <end position="186"/>
    </location>
</feature>
<comment type="similarity">
    <text evidence="7">Belongs to the PGAP3 family.</text>
</comment>
<dbReference type="Proteomes" id="UP000027222">
    <property type="component" value="Unassembled WGS sequence"/>
</dbReference>
<organism evidence="8 9">
    <name type="scientific">Galerina marginata (strain CBS 339.88)</name>
    <dbReference type="NCBI Taxonomy" id="685588"/>
    <lineage>
        <taxon>Eukaryota</taxon>
        <taxon>Fungi</taxon>
        <taxon>Dikarya</taxon>
        <taxon>Basidiomycota</taxon>
        <taxon>Agaricomycotina</taxon>
        <taxon>Agaricomycetes</taxon>
        <taxon>Agaricomycetidae</taxon>
        <taxon>Agaricales</taxon>
        <taxon>Agaricineae</taxon>
        <taxon>Strophariaceae</taxon>
        <taxon>Galerina</taxon>
    </lineage>
</organism>
<keyword evidence="9" id="KW-1185">Reference proteome</keyword>
<name>A0A067TSQ0_GALM3</name>
<dbReference type="PANTHER" id="PTHR13148:SF0">
    <property type="entry name" value="POST-GPI ATTACHMENT TO PROTEINS FACTOR 3"/>
    <property type="match status" value="1"/>
</dbReference>
<dbReference type="OrthoDB" id="419770at2759"/>
<gene>
    <name evidence="8" type="ORF">GALMADRAFT_135342</name>
</gene>
<dbReference type="HOGENOM" id="CLU_032917_1_1_1"/>
<dbReference type="AlphaFoldDB" id="A0A067TSQ0"/>
<reference evidence="9" key="1">
    <citation type="journal article" date="2014" name="Proc. Natl. Acad. Sci. U.S.A.">
        <title>Extensive sampling of basidiomycete genomes demonstrates inadequacy of the white-rot/brown-rot paradigm for wood decay fungi.</title>
        <authorList>
            <person name="Riley R."/>
            <person name="Salamov A.A."/>
            <person name="Brown D.W."/>
            <person name="Nagy L.G."/>
            <person name="Floudas D."/>
            <person name="Held B.W."/>
            <person name="Levasseur A."/>
            <person name="Lombard V."/>
            <person name="Morin E."/>
            <person name="Otillar R."/>
            <person name="Lindquist E.A."/>
            <person name="Sun H."/>
            <person name="LaButti K.M."/>
            <person name="Schmutz J."/>
            <person name="Jabbour D."/>
            <person name="Luo H."/>
            <person name="Baker S.E."/>
            <person name="Pisabarro A.G."/>
            <person name="Walton J.D."/>
            <person name="Blanchette R.A."/>
            <person name="Henrissat B."/>
            <person name="Martin F."/>
            <person name="Cullen D."/>
            <person name="Hibbett D.S."/>
            <person name="Grigoriev I.V."/>
        </authorList>
    </citation>
    <scope>NUCLEOTIDE SEQUENCE [LARGE SCALE GENOMIC DNA]</scope>
    <source>
        <strain evidence="9">CBS 339.88</strain>
    </source>
</reference>
<feature type="transmembrane region" description="Helical" evidence="7">
    <location>
        <begin position="230"/>
        <end position="253"/>
    </location>
</feature>
<keyword evidence="5 7" id="KW-1133">Transmembrane helix</keyword>
<comment type="function">
    <text evidence="7">Involved in the lipid remodeling steps of GPI-anchor maturation.</text>
</comment>
<evidence type="ECO:0000256" key="6">
    <source>
        <dbReference type="ARBA" id="ARBA00023136"/>
    </source>
</evidence>
<evidence type="ECO:0000313" key="8">
    <source>
        <dbReference type="EMBL" id="KDR81958.1"/>
    </source>
</evidence>
<evidence type="ECO:0000256" key="3">
    <source>
        <dbReference type="ARBA" id="ARBA00022692"/>
    </source>
</evidence>
<dbReference type="GO" id="GO:0016788">
    <property type="term" value="F:hydrolase activity, acting on ester bonds"/>
    <property type="evidence" value="ECO:0007669"/>
    <property type="project" value="TreeGrafter"/>
</dbReference>
<dbReference type="GO" id="GO:0005789">
    <property type="term" value="C:endoplasmic reticulum membrane"/>
    <property type="evidence" value="ECO:0007669"/>
    <property type="project" value="UniProtKB-SubCell"/>
</dbReference>
<dbReference type="GO" id="GO:0006506">
    <property type="term" value="P:GPI anchor biosynthetic process"/>
    <property type="evidence" value="ECO:0007669"/>
    <property type="project" value="UniProtKB-KW"/>
</dbReference>
<feature type="signal peptide" evidence="7">
    <location>
        <begin position="1"/>
        <end position="19"/>
    </location>
</feature>
<evidence type="ECO:0000256" key="4">
    <source>
        <dbReference type="ARBA" id="ARBA00022729"/>
    </source>
</evidence>
<keyword evidence="2 7" id="KW-0337">GPI-anchor biosynthesis</keyword>
<dbReference type="STRING" id="685588.A0A067TSQ0"/>
<dbReference type="PANTHER" id="PTHR13148">
    <property type="entry name" value="PER1-RELATED"/>
    <property type="match status" value="1"/>
</dbReference>
<evidence type="ECO:0000313" key="9">
    <source>
        <dbReference type="Proteomes" id="UP000027222"/>
    </source>
</evidence>
<comment type="caution">
    <text evidence="7">Lacks conserved residue(s) required for the propagation of feature annotation.</text>
</comment>
<feature type="chain" id="PRO_5016486217" description="Post-GPI attachment to proteins factor 3" evidence="7">
    <location>
        <begin position="20"/>
        <end position="338"/>
    </location>
</feature>
<evidence type="ECO:0000256" key="5">
    <source>
        <dbReference type="ARBA" id="ARBA00022989"/>
    </source>
</evidence>
<sequence>MRILWTLLTIVTLSRCVCASSGDRSPEFVHCVDLCRAEKCGPHQTEPLPMALRLTRWTCTDDCKYRCMHEITDRDIQLGKPVHQYHGKWPFWRFAGMQEPASVAFSLLNLWAHARGASKVRRKVSKDHPMRSYYLVWSMVSVNAWVWSSVFHTRDLPLTEKLDYFSAALAIMYALYYTTVRLFHLYPLPTSRLTLTEKPGNAKRKILASICILSYIAHVSYLSLLPRFDYTYNMAFNLALGLVHNALWAVYSLPTSISLLRRFPSHPKSYRPQFVSKAAVFVILTTAATGLELFDFPPWARTIDAHALWHLSTAPIALLWYDFLVEDSRDSSWREQRV</sequence>
<keyword evidence="3 7" id="KW-0812">Transmembrane</keyword>
<evidence type="ECO:0000256" key="2">
    <source>
        <dbReference type="ARBA" id="ARBA00022502"/>
    </source>
</evidence>
<evidence type="ECO:0000256" key="1">
    <source>
        <dbReference type="ARBA" id="ARBA00004127"/>
    </source>
</evidence>
<proteinExistence type="inferred from homology"/>
<feature type="transmembrane region" description="Helical" evidence="7">
    <location>
        <begin position="133"/>
        <end position="152"/>
    </location>
</feature>
<accession>A0A067TSQ0</accession>
<keyword evidence="6 7" id="KW-0472">Membrane</keyword>